<evidence type="ECO:0000313" key="2">
    <source>
        <dbReference type="EMBL" id="GAA1785258.1"/>
    </source>
</evidence>
<accession>A0ABN2LDQ0</accession>
<gene>
    <name evidence="2" type="ORF">GCM10009682_04100</name>
</gene>
<proteinExistence type="predicted"/>
<evidence type="ECO:0000256" key="1">
    <source>
        <dbReference type="SAM" id="MobiDB-lite"/>
    </source>
</evidence>
<feature type="compositionally biased region" description="Basic and acidic residues" evidence="1">
    <location>
        <begin position="1"/>
        <end position="11"/>
    </location>
</feature>
<feature type="compositionally biased region" description="Acidic residues" evidence="1">
    <location>
        <begin position="12"/>
        <end position="31"/>
    </location>
</feature>
<reference evidence="2 3" key="1">
    <citation type="journal article" date="2019" name="Int. J. Syst. Evol. Microbiol.">
        <title>The Global Catalogue of Microorganisms (GCM) 10K type strain sequencing project: providing services to taxonomists for standard genome sequencing and annotation.</title>
        <authorList>
            <consortium name="The Broad Institute Genomics Platform"/>
            <consortium name="The Broad Institute Genome Sequencing Center for Infectious Disease"/>
            <person name="Wu L."/>
            <person name="Ma J."/>
        </authorList>
    </citation>
    <scope>NUCLEOTIDE SEQUENCE [LARGE SCALE GENOMIC DNA]</scope>
    <source>
        <strain evidence="2 3">JCM 13250</strain>
    </source>
</reference>
<dbReference type="EMBL" id="BAAALT010000008">
    <property type="protein sequence ID" value="GAA1785258.1"/>
    <property type="molecule type" value="Genomic_DNA"/>
</dbReference>
<feature type="region of interest" description="Disordered" evidence="1">
    <location>
        <begin position="119"/>
        <end position="143"/>
    </location>
</feature>
<protein>
    <submittedName>
        <fullName evidence="2">DUF5319 domain-containing protein</fullName>
    </submittedName>
</protein>
<feature type="region of interest" description="Disordered" evidence="1">
    <location>
        <begin position="1"/>
        <end position="38"/>
    </location>
</feature>
<dbReference type="Pfam" id="PF17252">
    <property type="entry name" value="DUF5319"/>
    <property type="match status" value="1"/>
</dbReference>
<evidence type="ECO:0000313" key="3">
    <source>
        <dbReference type="Proteomes" id="UP001500218"/>
    </source>
</evidence>
<comment type="caution">
    <text evidence="2">The sequence shown here is derived from an EMBL/GenBank/DDBJ whole genome shotgun (WGS) entry which is preliminary data.</text>
</comment>
<dbReference type="InterPro" id="IPR035165">
    <property type="entry name" value="DUF5319"/>
</dbReference>
<sequence>MHDEPLDPFRDDPEDPSADLEEGDESLDPLTDDERRDVQEDLSDLKIYEALLQPAGVRGLVIDCEDCREPHYFDWALLRANLRHLLESGRPRVHEPAFDPDPDHYVTWDYARGYADGVHDSMLTDDDLDDEDTEDDDTPPAPA</sequence>
<dbReference type="Proteomes" id="UP001500218">
    <property type="component" value="Unassembled WGS sequence"/>
</dbReference>
<name>A0ABN2LDQ0_9ACTN</name>
<feature type="compositionally biased region" description="Acidic residues" evidence="1">
    <location>
        <begin position="123"/>
        <end position="143"/>
    </location>
</feature>
<keyword evidence="3" id="KW-1185">Reference proteome</keyword>
<organism evidence="2 3">
    <name type="scientific">Luedemannella flava</name>
    <dbReference type="NCBI Taxonomy" id="349316"/>
    <lineage>
        <taxon>Bacteria</taxon>
        <taxon>Bacillati</taxon>
        <taxon>Actinomycetota</taxon>
        <taxon>Actinomycetes</taxon>
        <taxon>Micromonosporales</taxon>
        <taxon>Micromonosporaceae</taxon>
        <taxon>Luedemannella</taxon>
    </lineage>
</organism>
<dbReference type="RefSeq" id="WP_344125566.1">
    <property type="nucleotide sequence ID" value="NZ_BAAALT010000008.1"/>
</dbReference>